<organism evidence="3 4">
    <name type="scientific">Dioscorea cayennensis subsp. rotundata</name>
    <name type="common">White Guinea yam</name>
    <name type="synonym">Dioscorea rotundata</name>
    <dbReference type="NCBI Taxonomy" id="55577"/>
    <lineage>
        <taxon>Eukaryota</taxon>
        <taxon>Viridiplantae</taxon>
        <taxon>Streptophyta</taxon>
        <taxon>Embryophyta</taxon>
        <taxon>Tracheophyta</taxon>
        <taxon>Spermatophyta</taxon>
        <taxon>Magnoliopsida</taxon>
        <taxon>Liliopsida</taxon>
        <taxon>Dioscoreales</taxon>
        <taxon>Dioscoreaceae</taxon>
        <taxon>Dioscorea</taxon>
    </lineage>
</organism>
<dbReference type="GeneID" id="120279291"/>
<keyword evidence="3" id="KW-1185">Reference proteome</keyword>
<evidence type="ECO:0000313" key="3">
    <source>
        <dbReference type="Proteomes" id="UP001515500"/>
    </source>
</evidence>
<dbReference type="PANTHER" id="PTHR42898">
    <property type="entry name" value="TROPINONE REDUCTASE"/>
    <property type="match status" value="1"/>
</dbReference>
<gene>
    <name evidence="4" type="primary">LOC120279291</name>
</gene>
<dbReference type="InterPro" id="IPR045000">
    <property type="entry name" value="TR"/>
</dbReference>
<dbReference type="RefSeq" id="XP_039142129.1">
    <property type="nucleotide sequence ID" value="XM_039286195.1"/>
</dbReference>
<dbReference type="PROSITE" id="PS00061">
    <property type="entry name" value="ADH_SHORT"/>
    <property type="match status" value="1"/>
</dbReference>
<reference evidence="4" key="1">
    <citation type="submission" date="2025-08" db="UniProtKB">
        <authorList>
            <consortium name="RefSeq"/>
        </authorList>
    </citation>
    <scope>IDENTIFICATION</scope>
</reference>
<dbReference type="FunFam" id="3.40.50.720:FF:000084">
    <property type="entry name" value="Short-chain dehydrogenase reductase"/>
    <property type="match status" value="1"/>
</dbReference>
<protein>
    <submittedName>
        <fullName evidence="4">Noroxomaritidine/norcraugsodine reductase-like isoform X1</fullName>
    </submittedName>
</protein>
<dbReference type="InterPro" id="IPR002347">
    <property type="entry name" value="SDR_fam"/>
</dbReference>
<dbReference type="InterPro" id="IPR020904">
    <property type="entry name" value="Sc_DH/Rdtase_CS"/>
</dbReference>
<sequence>MTTTNITDKRWSLQGSTALVTGGCNGIGLGIVKELVSLGATVHVCDKNEPDLIKRLEQWEEQHLPITGSLCDVSSRDDRHKLIEKVSSLFNGKLDILVNNAGVVLFKPTVSYTAEEFSFIMSTNFESAFHLSQLAHPLLKASGSGSIVFISSIAGLIGANNVSLYATSKAAMNQLTKNLACEWGKDNIRANGIAPALIRTPLLLQNYGNKKISEKITHVPLGRAGEPQDVASLAAFLCLPAASYITGQIICVDGGRSINIS</sequence>
<evidence type="ECO:0000256" key="1">
    <source>
        <dbReference type="ARBA" id="ARBA00022857"/>
    </source>
</evidence>
<accession>A0AB40CQ36</accession>
<dbReference type="Proteomes" id="UP001515500">
    <property type="component" value="Chromosome 16"/>
</dbReference>
<dbReference type="PANTHER" id="PTHR42898:SF6">
    <property type="entry name" value="NADP-DEPENDENT MANNITOL DEHYDROGENASE"/>
    <property type="match status" value="1"/>
</dbReference>
<dbReference type="Pfam" id="PF13561">
    <property type="entry name" value="adh_short_C2"/>
    <property type="match status" value="1"/>
</dbReference>
<dbReference type="SUPFAM" id="SSF51735">
    <property type="entry name" value="NAD(P)-binding Rossmann-fold domains"/>
    <property type="match status" value="1"/>
</dbReference>
<dbReference type="AlphaFoldDB" id="A0AB40CQ36"/>
<name>A0AB40CQ36_DIOCR</name>
<evidence type="ECO:0000256" key="2">
    <source>
        <dbReference type="ARBA" id="ARBA00023002"/>
    </source>
</evidence>
<evidence type="ECO:0000313" key="4">
    <source>
        <dbReference type="RefSeq" id="XP_039142129.1"/>
    </source>
</evidence>
<keyword evidence="2" id="KW-0560">Oxidoreductase</keyword>
<dbReference type="InterPro" id="IPR036291">
    <property type="entry name" value="NAD(P)-bd_dom_sf"/>
</dbReference>
<dbReference type="GO" id="GO:0016491">
    <property type="term" value="F:oxidoreductase activity"/>
    <property type="evidence" value="ECO:0007669"/>
    <property type="project" value="UniProtKB-KW"/>
</dbReference>
<proteinExistence type="predicted"/>
<dbReference type="PRINTS" id="PR00081">
    <property type="entry name" value="GDHRDH"/>
</dbReference>
<keyword evidence="1" id="KW-0521">NADP</keyword>
<dbReference type="Gene3D" id="3.40.50.720">
    <property type="entry name" value="NAD(P)-binding Rossmann-like Domain"/>
    <property type="match status" value="1"/>
</dbReference>
<dbReference type="PRINTS" id="PR00080">
    <property type="entry name" value="SDRFAMILY"/>
</dbReference>